<feature type="transmembrane region" description="Helical" evidence="2">
    <location>
        <begin position="40"/>
        <end position="60"/>
    </location>
</feature>
<dbReference type="InterPro" id="IPR019692">
    <property type="entry name" value="CFP-6_PH"/>
</dbReference>
<keyword evidence="2" id="KW-0472">Membrane</keyword>
<dbReference type="Proteomes" id="UP000830631">
    <property type="component" value="Chromosome"/>
</dbReference>
<organism evidence="4 5">
    <name type="scientific">Microbacterium aurugineum</name>
    <dbReference type="NCBI Taxonomy" id="2851642"/>
    <lineage>
        <taxon>Bacteria</taxon>
        <taxon>Bacillati</taxon>
        <taxon>Actinomycetota</taxon>
        <taxon>Actinomycetes</taxon>
        <taxon>Micrococcales</taxon>
        <taxon>Microbacteriaceae</taxon>
        <taxon>Microbacterium</taxon>
    </lineage>
</organism>
<dbReference type="RefSeq" id="WP_261811263.1">
    <property type="nucleotide sequence ID" value="NZ_CP078078.1"/>
</dbReference>
<feature type="transmembrane region" description="Helical" evidence="2">
    <location>
        <begin position="166"/>
        <end position="187"/>
    </location>
</feature>
<evidence type="ECO:0000256" key="2">
    <source>
        <dbReference type="SAM" id="Phobius"/>
    </source>
</evidence>
<feature type="region of interest" description="Disordered" evidence="1">
    <location>
        <begin position="115"/>
        <end position="138"/>
    </location>
</feature>
<keyword evidence="2" id="KW-0812">Transmembrane</keyword>
<name>A0ABY4IZN6_9MICO</name>
<evidence type="ECO:0000256" key="1">
    <source>
        <dbReference type="SAM" id="MobiDB-lite"/>
    </source>
</evidence>
<keyword evidence="5" id="KW-1185">Reference proteome</keyword>
<reference evidence="4 5" key="1">
    <citation type="submission" date="2021-06" db="EMBL/GenBank/DDBJ databases">
        <title>Genome-based taxonomic framework of Microbacterium strains isolated from marine environment, the description of four new species and reclassification of four preexisting species.</title>
        <authorList>
            <person name="Lee S.D."/>
            <person name="Kim S.-M."/>
            <person name="Byeon Y.-S."/>
            <person name="Yang H.L."/>
            <person name="Kim I.S."/>
        </authorList>
    </citation>
    <scope>NUCLEOTIDE SEQUENCE [LARGE SCALE GENOMIC DNA]</scope>
    <source>
        <strain evidence="4 5">KSW4-10</strain>
    </source>
</reference>
<feature type="domain" description="Low molecular weight protein antigen 6 PH" evidence="3">
    <location>
        <begin position="67"/>
        <end position="110"/>
    </location>
</feature>
<proteinExistence type="predicted"/>
<gene>
    <name evidence="4" type="ORF">KV397_10850</name>
</gene>
<accession>A0ABY4IZN6</accession>
<protein>
    <submittedName>
        <fullName evidence="4">PH domain-containing protein</fullName>
    </submittedName>
</protein>
<sequence>MTSSQQPEGARTYRAPSGVVVLVFSALLALFLLGDTAVRGSWGQMLLVAPWVLLALWIVYEISYVSHVRVDAHGVVVQNMLRRTRFDWSRVRDVGLRWQLLFSLDDGREVSCYGGPARARPPRPGRGEDAEPKPSSGLHALTDIRDLWDAAPASDAPIRREWDRPAVIALVVIVIWAVVAILLAGSASV</sequence>
<evidence type="ECO:0000259" key="3">
    <source>
        <dbReference type="Pfam" id="PF10756"/>
    </source>
</evidence>
<evidence type="ECO:0000313" key="5">
    <source>
        <dbReference type="Proteomes" id="UP000830631"/>
    </source>
</evidence>
<feature type="transmembrane region" description="Helical" evidence="2">
    <location>
        <begin position="12"/>
        <end position="34"/>
    </location>
</feature>
<evidence type="ECO:0000313" key="4">
    <source>
        <dbReference type="EMBL" id="UPL18214.1"/>
    </source>
</evidence>
<dbReference type="EMBL" id="CP078078">
    <property type="protein sequence ID" value="UPL18214.1"/>
    <property type="molecule type" value="Genomic_DNA"/>
</dbReference>
<keyword evidence="2" id="KW-1133">Transmembrane helix</keyword>
<dbReference type="Pfam" id="PF10756">
    <property type="entry name" value="bPH_6"/>
    <property type="match status" value="1"/>
</dbReference>